<feature type="domain" description="BHLH" evidence="7">
    <location>
        <begin position="155"/>
        <end position="204"/>
    </location>
</feature>
<evidence type="ECO:0000256" key="1">
    <source>
        <dbReference type="ARBA" id="ARBA00004123"/>
    </source>
</evidence>
<dbReference type="Gene3D" id="4.10.280.10">
    <property type="entry name" value="Helix-loop-helix DNA-binding domain"/>
    <property type="match status" value="1"/>
</dbReference>
<dbReference type="InterPro" id="IPR051358">
    <property type="entry name" value="TF_AMS/ICE1/BHLH6-like"/>
</dbReference>
<dbReference type="OrthoDB" id="752464at2759"/>
<keyword evidence="2" id="KW-0805">Transcription regulation</keyword>
<name>A0A2U1PS36_ARTAN</name>
<dbReference type="InterPro" id="IPR011598">
    <property type="entry name" value="bHLH_dom"/>
</dbReference>
<dbReference type="SUPFAM" id="SSF47459">
    <property type="entry name" value="HLH, helix-loop-helix DNA-binding domain"/>
    <property type="match status" value="1"/>
</dbReference>
<dbReference type="InterPro" id="IPR036638">
    <property type="entry name" value="HLH_DNA-bd_sf"/>
</dbReference>
<keyword evidence="3" id="KW-0804">Transcription</keyword>
<dbReference type="STRING" id="35608.A0A2U1PS36"/>
<evidence type="ECO:0000259" key="7">
    <source>
        <dbReference type="PROSITE" id="PS50888"/>
    </source>
</evidence>
<dbReference type="Pfam" id="PF00010">
    <property type="entry name" value="HLH"/>
    <property type="match status" value="1"/>
</dbReference>
<dbReference type="PANTHER" id="PTHR31945:SF157">
    <property type="entry name" value="MYC-TYPE, BASIC HELIX-LOOP-HELIX (BHLH) DOMAIN-CONTAINING PROTEIN-RELATED"/>
    <property type="match status" value="1"/>
</dbReference>
<evidence type="ECO:0000256" key="4">
    <source>
        <dbReference type="ARBA" id="ARBA00023242"/>
    </source>
</evidence>
<dbReference type="Proteomes" id="UP000245207">
    <property type="component" value="Unassembled WGS sequence"/>
</dbReference>
<keyword evidence="8" id="KW-0238">DNA-binding</keyword>
<dbReference type="GO" id="GO:0046983">
    <property type="term" value="F:protein dimerization activity"/>
    <property type="evidence" value="ECO:0007669"/>
    <property type="project" value="InterPro"/>
</dbReference>
<proteinExistence type="predicted"/>
<dbReference type="InterPro" id="IPR054502">
    <property type="entry name" value="bHLH-TF_ACT-like_plant"/>
</dbReference>
<evidence type="ECO:0000256" key="5">
    <source>
        <dbReference type="SAM" id="Coils"/>
    </source>
</evidence>
<feature type="region of interest" description="Disordered" evidence="6">
    <location>
        <begin position="138"/>
        <end position="161"/>
    </location>
</feature>
<keyword evidence="4" id="KW-0539">Nucleus</keyword>
<comment type="subcellular location">
    <subcellularLocation>
        <location evidence="1">Nucleus</location>
    </subcellularLocation>
</comment>
<gene>
    <name evidence="8" type="ORF">CTI12_AA083210</name>
</gene>
<accession>A0A2U1PS36</accession>
<dbReference type="PANTHER" id="PTHR31945">
    <property type="entry name" value="TRANSCRIPTION FACTOR SCREAM2-RELATED"/>
    <property type="match status" value="1"/>
</dbReference>
<organism evidence="8 9">
    <name type="scientific">Artemisia annua</name>
    <name type="common">Sweet wormwood</name>
    <dbReference type="NCBI Taxonomy" id="35608"/>
    <lineage>
        <taxon>Eukaryota</taxon>
        <taxon>Viridiplantae</taxon>
        <taxon>Streptophyta</taxon>
        <taxon>Embryophyta</taxon>
        <taxon>Tracheophyta</taxon>
        <taxon>Spermatophyta</taxon>
        <taxon>Magnoliopsida</taxon>
        <taxon>eudicotyledons</taxon>
        <taxon>Gunneridae</taxon>
        <taxon>Pentapetalae</taxon>
        <taxon>asterids</taxon>
        <taxon>campanulids</taxon>
        <taxon>Asterales</taxon>
        <taxon>Asteraceae</taxon>
        <taxon>Asteroideae</taxon>
        <taxon>Anthemideae</taxon>
        <taxon>Artemisiinae</taxon>
        <taxon>Artemisia</taxon>
    </lineage>
</organism>
<evidence type="ECO:0000313" key="8">
    <source>
        <dbReference type="EMBL" id="PWA88561.1"/>
    </source>
</evidence>
<dbReference type="SMART" id="SM00353">
    <property type="entry name" value="HLH"/>
    <property type="match status" value="1"/>
</dbReference>
<dbReference type="PROSITE" id="PS50888">
    <property type="entry name" value="BHLH"/>
    <property type="match status" value="1"/>
</dbReference>
<evidence type="ECO:0000256" key="3">
    <source>
        <dbReference type="ARBA" id="ARBA00023163"/>
    </source>
</evidence>
<keyword evidence="5" id="KW-0175">Coiled coil</keyword>
<comment type="caution">
    <text evidence="8">The sequence shown here is derived from an EMBL/GenBank/DDBJ whole genome shotgun (WGS) entry which is preliminary data.</text>
</comment>
<reference evidence="8 9" key="1">
    <citation type="journal article" date="2018" name="Mol. Plant">
        <title>The genome of Artemisia annua provides insight into the evolution of Asteraceae family and artemisinin biosynthesis.</title>
        <authorList>
            <person name="Shen Q."/>
            <person name="Zhang L."/>
            <person name="Liao Z."/>
            <person name="Wang S."/>
            <person name="Yan T."/>
            <person name="Shi P."/>
            <person name="Liu M."/>
            <person name="Fu X."/>
            <person name="Pan Q."/>
            <person name="Wang Y."/>
            <person name="Lv Z."/>
            <person name="Lu X."/>
            <person name="Zhang F."/>
            <person name="Jiang W."/>
            <person name="Ma Y."/>
            <person name="Chen M."/>
            <person name="Hao X."/>
            <person name="Li L."/>
            <person name="Tang Y."/>
            <person name="Lv G."/>
            <person name="Zhou Y."/>
            <person name="Sun X."/>
            <person name="Brodelius P.E."/>
            <person name="Rose J.K.C."/>
            <person name="Tang K."/>
        </authorList>
    </citation>
    <scope>NUCLEOTIDE SEQUENCE [LARGE SCALE GENOMIC DNA]</scope>
    <source>
        <strain evidence="9">cv. Huhao1</strain>
        <tissue evidence="8">Leaf</tissue>
    </source>
</reference>
<dbReference type="GO" id="GO:0003700">
    <property type="term" value="F:DNA-binding transcription factor activity"/>
    <property type="evidence" value="ECO:0007669"/>
    <property type="project" value="TreeGrafter"/>
</dbReference>
<evidence type="ECO:0000256" key="2">
    <source>
        <dbReference type="ARBA" id="ARBA00023015"/>
    </source>
</evidence>
<dbReference type="Pfam" id="PF22754">
    <property type="entry name" value="bHLH-TF_ACT-like_plant"/>
    <property type="match status" value="1"/>
</dbReference>
<keyword evidence="9" id="KW-1185">Reference proteome</keyword>
<dbReference type="GO" id="GO:0043565">
    <property type="term" value="F:sequence-specific DNA binding"/>
    <property type="evidence" value="ECO:0007669"/>
    <property type="project" value="TreeGrafter"/>
</dbReference>
<sequence length="329" mass="37070">MHQPNSQQGLLEDLMAPTSEAWSTFSNLQELNTFDTQLFPTQLDDDLLMLPPSSSSYSNSSFLELLSSSIQPSFQSPYTDESIYSSTPCFDSFLPVNGSVSSSYDQQMFPFMAEGEDNDGDEDHKDVVVSHDQLPTVFNMGANGEKKSKSKKVEGQPSKNLMAERRRRKRLNDRLSMLRSIVPKISKMDRTSILGDTIDYMKELLEKIQDLKEQEAESDVDQLKLEGSFREFNMNESQVIRNPPKFDVERGNINTRIQVSCSTKPGLLLSTIDTLEALGLDIQQCVISSFNDFSLQASCSEAQDHRSMISCEEMKQILFRNAGYGGRCL</sequence>
<dbReference type="GO" id="GO:0005634">
    <property type="term" value="C:nucleus"/>
    <property type="evidence" value="ECO:0007669"/>
    <property type="project" value="UniProtKB-SubCell"/>
</dbReference>
<feature type="coiled-coil region" evidence="5">
    <location>
        <begin position="194"/>
        <end position="221"/>
    </location>
</feature>
<evidence type="ECO:0000313" key="9">
    <source>
        <dbReference type="Proteomes" id="UP000245207"/>
    </source>
</evidence>
<dbReference type="EMBL" id="PKPP01000803">
    <property type="protein sequence ID" value="PWA88561.1"/>
    <property type="molecule type" value="Genomic_DNA"/>
</dbReference>
<evidence type="ECO:0000256" key="6">
    <source>
        <dbReference type="SAM" id="MobiDB-lite"/>
    </source>
</evidence>
<feature type="compositionally biased region" description="Basic and acidic residues" evidence="6">
    <location>
        <begin position="144"/>
        <end position="154"/>
    </location>
</feature>
<dbReference type="AlphaFoldDB" id="A0A2U1PS36"/>
<protein>
    <submittedName>
        <fullName evidence="8">Basic helix-loop-helix (BHLH) DNA-binding superfamily protein</fullName>
    </submittedName>
</protein>